<proteinExistence type="predicted"/>
<dbReference type="Ensembl" id="ENSPNYT00000019583.1">
    <property type="protein sequence ID" value="ENSPNYP00000019104.1"/>
    <property type="gene ID" value="ENSPNYG00000014428.1"/>
</dbReference>
<comment type="catalytic activity">
    <reaction evidence="17">
        <text>L-lysyl-[protein] + S-adenosyl-L-methionine = N(6)-methyl-L-lysyl-[protein] + S-adenosyl-L-homocysteine + H(+)</text>
        <dbReference type="Rhea" id="RHEA:51736"/>
        <dbReference type="Rhea" id="RHEA-COMP:9752"/>
        <dbReference type="Rhea" id="RHEA-COMP:13053"/>
        <dbReference type="ChEBI" id="CHEBI:15378"/>
        <dbReference type="ChEBI" id="CHEBI:29969"/>
        <dbReference type="ChEBI" id="CHEBI:57856"/>
        <dbReference type="ChEBI" id="CHEBI:59789"/>
        <dbReference type="ChEBI" id="CHEBI:61929"/>
    </reaction>
</comment>
<keyword evidence="9" id="KW-0949">S-adenosyl-L-methionine</keyword>
<feature type="transmembrane region" description="Helical" evidence="18">
    <location>
        <begin position="34"/>
        <end position="53"/>
    </location>
</feature>
<dbReference type="GO" id="GO:0140944">
    <property type="term" value="F:histone H4K20 monomethyltransferase activity"/>
    <property type="evidence" value="ECO:0007669"/>
    <property type="project" value="UniProtKB-EC"/>
</dbReference>
<evidence type="ECO:0000259" key="19">
    <source>
        <dbReference type="PROSITE" id="PS50280"/>
    </source>
</evidence>
<dbReference type="GO" id="GO:0051301">
    <property type="term" value="P:cell division"/>
    <property type="evidence" value="ECO:0007669"/>
    <property type="project" value="UniProtKB-KW"/>
</dbReference>
<dbReference type="Pfam" id="PF00856">
    <property type="entry name" value="SET"/>
    <property type="match status" value="1"/>
</dbReference>
<protein>
    <recommendedName>
        <fullName evidence="3">[histone H4]-lysine(20) N-methyltransferase</fullName>
        <ecNumber evidence="3">2.1.1.361</ecNumber>
    </recommendedName>
</protein>
<keyword evidence="14" id="KW-0539">Nucleus</keyword>
<keyword evidence="18" id="KW-1133">Transmembrane helix</keyword>
<keyword evidence="7" id="KW-0132">Cell division</keyword>
<dbReference type="GO" id="GO:0032259">
    <property type="term" value="P:methylation"/>
    <property type="evidence" value="ECO:0007669"/>
    <property type="project" value="UniProtKB-KW"/>
</dbReference>
<evidence type="ECO:0000256" key="12">
    <source>
        <dbReference type="ARBA" id="ARBA00023015"/>
    </source>
</evidence>
<keyword evidence="8" id="KW-0808">Transferase</keyword>
<dbReference type="PANTHER" id="PTHR46167">
    <property type="entry name" value="N-LYSINE METHYLTRANSFERASE KMT5A"/>
    <property type="match status" value="1"/>
</dbReference>
<dbReference type="SUPFAM" id="SSF82199">
    <property type="entry name" value="SET domain"/>
    <property type="match status" value="1"/>
</dbReference>
<evidence type="ECO:0000256" key="1">
    <source>
        <dbReference type="ARBA" id="ARBA00004123"/>
    </source>
</evidence>
<comment type="subcellular location">
    <subcellularLocation>
        <location evidence="2">Chromosome</location>
    </subcellularLocation>
    <subcellularLocation>
        <location evidence="1">Nucleus</location>
    </subcellularLocation>
</comment>
<evidence type="ECO:0000256" key="15">
    <source>
        <dbReference type="ARBA" id="ARBA00023306"/>
    </source>
</evidence>
<comment type="catalytic activity">
    <reaction evidence="16">
        <text>L-lysyl(20)-[histone H4] + S-adenosyl-L-methionine = N(6)-methyl-L-lysyl(20)-[histone H4] + S-adenosyl-L-homocysteine + H(+)</text>
        <dbReference type="Rhea" id="RHEA:60344"/>
        <dbReference type="Rhea" id="RHEA-COMP:15554"/>
        <dbReference type="Rhea" id="RHEA-COMP:15555"/>
        <dbReference type="ChEBI" id="CHEBI:15378"/>
        <dbReference type="ChEBI" id="CHEBI:29969"/>
        <dbReference type="ChEBI" id="CHEBI:57856"/>
        <dbReference type="ChEBI" id="CHEBI:59789"/>
        <dbReference type="ChEBI" id="CHEBI:61929"/>
        <dbReference type="EC" id="2.1.1.361"/>
    </reaction>
</comment>
<dbReference type="InterPro" id="IPR001214">
    <property type="entry name" value="SET_dom"/>
</dbReference>
<feature type="domain" description="SET" evidence="19">
    <location>
        <begin position="116"/>
        <end position="237"/>
    </location>
</feature>
<keyword evidence="12" id="KW-0805">Transcription regulation</keyword>
<dbReference type="InterPro" id="IPR046341">
    <property type="entry name" value="SET_dom_sf"/>
</dbReference>
<accession>A0A3B4GAK2</accession>
<evidence type="ECO:0000313" key="20">
    <source>
        <dbReference type="Ensembl" id="ENSPNYP00000019104.1"/>
    </source>
</evidence>
<dbReference type="InterPro" id="IPR051760">
    <property type="entry name" value="KMT5A"/>
</dbReference>
<keyword evidence="10" id="KW-0498">Mitosis</keyword>
<evidence type="ECO:0000256" key="7">
    <source>
        <dbReference type="ARBA" id="ARBA00022618"/>
    </source>
</evidence>
<keyword evidence="18" id="KW-0812">Transmembrane</keyword>
<dbReference type="GO" id="GO:0006357">
    <property type="term" value="P:regulation of transcription by RNA polymerase II"/>
    <property type="evidence" value="ECO:0007669"/>
    <property type="project" value="TreeGrafter"/>
</dbReference>
<organism evidence="20">
    <name type="scientific">Pundamilia nyererei</name>
    <dbReference type="NCBI Taxonomy" id="303518"/>
    <lineage>
        <taxon>Eukaryota</taxon>
        <taxon>Metazoa</taxon>
        <taxon>Chordata</taxon>
        <taxon>Craniata</taxon>
        <taxon>Vertebrata</taxon>
        <taxon>Euteleostomi</taxon>
        <taxon>Actinopterygii</taxon>
        <taxon>Neopterygii</taxon>
        <taxon>Teleostei</taxon>
        <taxon>Neoteleostei</taxon>
        <taxon>Acanthomorphata</taxon>
        <taxon>Ovalentaria</taxon>
        <taxon>Cichlomorphae</taxon>
        <taxon>Cichliformes</taxon>
        <taxon>Cichlidae</taxon>
        <taxon>African cichlids</taxon>
        <taxon>Pseudocrenilabrinae</taxon>
        <taxon>Haplochromini</taxon>
        <taxon>Pundamilia</taxon>
    </lineage>
</organism>
<evidence type="ECO:0000256" key="11">
    <source>
        <dbReference type="ARBA" id="ARBA00022853"/>
    </source>
</evidence>
<dbReference type="InterPro" id="IPR047266">
    <property type="entry name" value="KMT5A-like_SET"/>
</dbReference>
<evidence type="ECO:0000256" key="2">
    <source>
        <dbReference type="ARBA" id="ARBA00004286"/>
    </source>
</evidence>
<keyword evidence="13" id="KW-0804">Transcription</keyword>
<evidence type="ECO:0000256" key="13">
    <source>
        <dbReference type="ARBA" id="ARBA00023163"/>
    </source>
</evidence>
<evidence type="ECO:0000256" key="17">
    <source>
        <dbReference type="ARBA" id="ARBA00048985"/>
    </source>
</evidence>
<evidence type="ECO:0000256" key="10">
    <source>
        <dbReference type="ARBA" id="ARBA00022776"/>
    </source>
</evidence>
<dbReference type="CDD" id="cd10528">
    <property type="entry name" value="SET_SETD8"/>
    <property type="match status" value="1"/>
</dbReference>
<evidence type="ECO:0000256" key="14">
    <source>
        <dbReference type="ARBA" id="ARBA00023242"/>
    </source>
</evidence>
<dbReference type="GO" id="GO:0005634">
    <property type="term" value="C:nucleus"/>
    <property type="evidence" value="ECO:0007669"/>
    <property type="project" value="UniProtKB-SubCell"/>
</dbReference>
<keyword evidence="6" id="KW-0489">Methyltransferase</keyword>
<dbReference type="PROSITE" id="PS51571">
    <property type="entry name" value="SAM_MT43_PR_SET"/>
    <property type="match status" value="1"/>
</dbReference>
<keyword evidence="15" id="KW-0131">Cell cycle</keyword>
<dbReference type="GO" id="GO:0043516">
    <property type="term" value="P:regulation of DNA damage response, signal transduction by p53 class mediator"/>
    <property type="evidence" value="ECO:0007669"/>
    <property type="project" value="TreeGrafter"/>
</dbReference>
<keyword evidence="11" id="KW-0156">Chromatin regulator</keyword>
<evidence type="ECO:0000256" key="8">
    <source>
        <dbReference type="ARBA" id="ARBA00022679"/>
    </source>
</evidence>
<dbReference type="EC" id="2.1.1.361" evidence="3"/>
<dbReference type="PROSITE" id="PS50280">
    <property type="entry name" value="SET"/>
    <property type="match status" value="1"/>
</dbReference>
<evidence type="ECO:0000256" key="3">
    <source>
        <dbReference type="ARBA" id="ARBA00012187"/>
    </source>
</evidence>
<dbReference type="SMART" id="SM00317">
    <property type="entry name" value="SET"/>
    <property type="match status" value="1"/>
</dbReference>
<keyword evidence="4" id="KW-0158">Chromosome</keyword>
<dbReference type="GO" id="GO:0005700">
    <property type="term" value="C:polytene chromosome"/>
    <property type="evidence" value="ECO:0007669"/>
    <property type="project" value="TreeGrafter"/>
</dbReference>
<keyword evidence="18" id="KW-0472">Membrane</keyword>
<evidence type="ECO:0000256" key="18">
    <source>
        <dbReference type="SAM" id="Phobius"/>
    </source>
</evidence>
<evidence type="ECO:0000256" key="4">
    <source>
        <dbReference type="ARBA" id="ARBA00022454"/>
    </source>
</evidence>
<dbReference type="PANTHER" id="PTHR46167:SF1">
    <property type="entry name" value="N-LYSINE METHYLTRANSFERASE KMT5A"/>
    <property type="match status" value="1"/>
</dbReference>
<name>A0A3B4GAK2_9CICH</name>
<evidence type="ECO:0000256" key="16">
    <source>
        <dbReference type="ARBA" id="ARBA00047784"/>
    </source>
</evidence>
<evidence type="ECO:0000256" key="9">
    <source>
        <dbReference type="ARBA" id="ARBA00022691"/>
    </source>
</evidence>
<dbReference type="InterPro" id="IPR016858">
    <property type="entry name" value="KMT5A-like"/>
</dbReference>
<keyword evidence="5" id="KW-0678">Repressor</keyword>
<dbReference type="GeneTree" id="ENSGT00940000163293"/>
<evidence type="ECO:0000256" key="6">
    <source>
        <dbReference type="ARBA" id="ARBA00022603"/>
    </source>
</evidence>
<dbReference type="AlphaFoldDB" id="A0A3B4GAK2"/>
<evidence type="ECO:0000256" key="5">
    <source>
        <dbReference type="ARBA" id="ARBA00022491"/>
    </source>
</evidence>
<reference evidence="20" key="1">
    <citation type="submission" date="2023-09" db="UniProtKB">
        <authorList>
            <consortium name="Ensembl"/>
        </authorList>
    </citation>
    <scope>IDENTIFICATION</scope>
</reference>
<dbReference type="FunFam" id="2.170.270.10:FF:000021">
    <property type="entry name" value="Histone-lysine N-methyltransferase"/>
    <property type="match status" value="1"/>
</dbReference>
<feature type="transmembrane region" description="Helical" evidence="18">
    <location>
        <begin position="7"/>
        <end position="28"/>
    </location>
</feature>
<dbReference type="Gene3D" id="2.170.270.10">
    <property type="entry name" value="SET domain"/>
    <property type="match status" value="1"/>
</dbReference>
<sequence>MISSCKLLSFILIFAMLYSVNITFISSLQVNRQNRLFCVAIKIIIINCYLMPLRKTFAKRPITRRAISWGQSESSLQNRKVTDYFPIRRSNRKTNAELKSEQHKHLDDLIKNDIEEGMEVKNIDGKGRGVFAVSGFKRGDFVVEYHGDLLDLAEAKIREAQYAEDPQTGCYMYYFQYQSKTYCVDATKETSRLGRLVNHCKTGNCQTRLHPIDGTPHLILVASRDINAGEELLYDYGDRSKASILAHPWLKH</sequence>